<dbReference type="SFLD" id="SFLDS00003">
    <property type="entry name" value="Haloacid_Dehalogenase"/>
    <property type="match status" value="1"/>
</dbReference>
<evidence type="ECO:0000313" key="2">
    <source>
        <dbReference type="EMBL" id="TFD26537.1"/>
    </source>
</evidence>
<dbReference type="Pfam" id="PF03372">
    <property type="entry name" value="Exo_endo_phos"/>
    <property type="match status" value="1"/>
</dbReference>
<sequence>MQAQFLNTRLDVSVSLLPGAASAIIFDCDGLLADTEDLWLRAVDACANAHGTTLGDLARFRGGAIDDVAAQLVTIFEVAGLPAPVVGELVKSLSEEFHALVAQEAIAMPGAVAIVSELAARFPVAVASNSPRALLDQILERIGVHTLITCSVARDEVSAAKPAPDLYVAALRKLRELDPSVNAETAVAFEDSAVGALAATSAGLLVVGVNADPAVVLGCHVRHNTLLDEELVAWAQVVERETPTHLEQSAVAVGSFDAATSTLTVQCMYSTEQAARVQVYAQKDCRWNELPESPPVAAASALTDREPLSMDLAHLPDGTYRFLLVTDGLVPEWNGRTGEFTVRTNVLVAQAAASKIAAPAVLSPKMPEQGVAAMTWNLWFGGCHSNDGHAKQVAYLQEFPYSIVALQECFGAHGRQLAAALGWNIAQQGHDTAVISPYPVSLHHTETDSFATCATVFTPNGAVTVWSVHLWHADYGPYTADDAGIPARYTLASRGERRRTAQLAEILSEQGRLESEGIVSVQDPILVMGDFNVPSHLDWKPGHRTNSVEWPASRMLEVAGYADAFRVIHPDVDAAPGHTWSPIIPADEEPRDRIDFIYSRGARALEAFTVASEIKSAAPPRLSATGKRRVGLDADILGHHLENAWPTDHAAVVARLAWR</sequence>
<dbReference type="InterPro" id="IPR036412">
    <property type="entry name" value="HAD-like_sf"/>
</dbReference>
<proteinExistence type="predicted"/>
<dbReference type="RefSeq" id="WP_134572054.1">
    <property type="nucleotide sequence ID" value="NZ_SOGT01000008.1"/>
</dbReference>
<dbReference type="InterPro" id="IPR023198">
    <property type="entry name" value="PGP-like_dom2"/>
</dbReference>
<dbReference type="Gene3D" id="3.40.50.1000">
    <property type="entry name" value="HAD superfamily/HAD-like"/>
    <property type="match status" value="1"/>
</dbReference>
<organism evidence="2 3">
    <name type="scientific">Cryobacterium lyxosi</name>
    <dbReference type="NCBI Taxonomy" id="1259228"/>
    <lineage>
        <taxon>Bacteria</taxon>
        <taxon>Bacillati</taxon>
        <taxon>Actinomycetota</taxon>
        <taxon>Actinomycetes</taxon>
        <taxon>Micrococcales</taxon>
        <taxon>Microbacteriaceae</taxon>
        <taxon>Cryobacterium</taxon>
    </lineage>
</organism>
<evidence type="ECO:0000259" key="1">
    <source>
        <dbReference type="Pfam" id="PF03372"/>
    </source>
</evidence>
<dbReference type="Gene3D" id="1.10.150.240">
    <property type="entry name" value="Putative phosphatase, domain 2"/>
    <property type="match status" value="1"/>
</dbReference>
<accession>A0A4R8ZID3</accession>
<dbReference type="InterPro" id="IPR005135">
    <property type="entry name" value="Endo/exonuclease/phosphatase"/>
</dbReference>
<name>A0A4R8ZID3_9MICO</name>
<reference evidence="2 3" key="1">
    <citation type="submission" date="2019-03" db="EMBL/GenBank/DDBJ databases">
        <title>Genomics of glacier-inhabiting Cryobacterium strains.</title>
        <authorList>
            <person name="Liu Q."/>
            <person name="Xin Y.-H."/>
        </authorList>
    </citation>
    <scope>NUCLEOTIDE SEQUENCE [LARGE SCALE GENOMIC DNA]</scope>
    <source>
        <strain evidence="2 3">TMT1-1</strain>
    </source>
</reference>
<dbReference type="SUPFAM" id="SSF56784">
    <property type="entry name" value="HAD-like"/>
    <property type="match status" value="1"/>
</dbReference>
<dbReference type="AlphaFoldDB" id="A0A4R8ZID3"/>
<dbReference type="OrthoDB" id="9812856at2"/>
<dbReference type="InterPro" id="IPR023214">
    <property type="entry name" value="HAD_sf"/>
</dbReference>
<dbReference type="PANTHER" id="PTHR41349">
    <property type="match status" value="1"/>
</dbReference>
<dbReference type="Gene3D" id="3.60.10.10">
    <property type="entry name" value="Endonuclease/exonuclease/phosphatase"/>
    <property type="match status" value="1"/>
</dbReference>
<dbReference type="Pfam" id="PF00702">
    <property type="entry name" value="Hydrolase"/>
    <property type="match status" value="1"/>
</dbReference>
<dbReference type="EMBL" id="SOGT01000008">
    <property type="protein sequence ID" value="TFD26537.1"/>
    <property type="molecule type" value="Genomic_DNA"/>
</dbReference>
<keyword evidence="2" id="KW-0378">Hydrolase</keyword>
<dbReference type="InterPro" id="IPR036691">
    <property type="entry name" value="Endo/exonu/phosph_ase_sf"/>
</dbReference>
<dbReference type="CDD" id="cd07505">
    <property type="entry name" value="HAD_BPGM-like"/>
    <property type="match status" value="1"/>
</dbReference>
<dbReference type="Proteomes" id="UP000298424">
    <property type="component" value="Unassembled WGS sequence"/>
</dbReference>
<gene>
    <name evidence="2" type="ORF">E3T27_07040</name>
</gene>
<dbReference type="GO" id="GO:0016787">
    <property type="term" value="F:hydrolase activity"/>
    <property type="evidence" value="ECO:0007669"/>
    <property type="project" value="UniProtKB-KW"/>
</dbReference>
<keyword evidence="3" id="KW-1185">Reference proteome</keyword>
<comment type="caution">
    <text evidence="2">The sequence shown here is derived from an EMBL/GenBank/DDBJ whole genome shotgun (WGS) entry which is preliminary data.</text>
</comment>
<dbReference type="SFLD" id="SFLDG01129">
    <property type="entry name" value="C1.5:_HAD__Beta-PGM__Phosphata"/>
    <property type="match status" value="1"/>
</dbReference>
<protein>
    <submittedName>
        <fullName evidence="2">HAD family hydrolase</fullName>
    </submittedName>
</protein>
<dbReference type="PANTHER" id="PTHR41349:SF1">
    <property type="entry name" value="PROTEIN CBG08683"/>
    <property type="match status" value="1"/>
</dbReference>
<feature type="domain" description="Endonuclease/exonuclease/phosphatase" evidence="1">
    <location>
        <begin position="374"/>
        <end position="649"/>
    </location>
</feature>
<evidence type="ECO:0000313" key="3">
    <source>
        <dbReference type="Proteomes" id="UP000298424"/>
    </source>
</evidence>
<dbReference type="SUPFAM" id="SSF56219">
    <property type="entry name" value="DNase I-like"/>
    <property type="match status" value="1"/>
</dbReference>